<dbReference type="InterPro" id="IPR035398">
    <property type="entry name" value="Bac_rhamnosid_C"/>
</dbReference>
<evidence type="ECO:0000313" key="7">
    <source>
        <dbReference type="Proteomes" id="UP001434337"/>
    </source>
</evidence>
<organism evidence="6 7">
    <name type="scientific">Propioniciclava soli</name>
    <dbReference type="NCBI Taxonomy" id="2775081"/>
    <lineage>
        <taxon>Bacteria</taxon>
        <taxon>Bacillati</taxon>
        <taxon>Actinomycetota</taxon>
        <taxon>Actinomycetes</taxon>
        <taxon>Propionibacteriales</taxon>
        <taxon>Propionibacteriaceae</taxon>
        <taxon>Propioniciclava</taxon>
    </lineage>
</organism>
<evidence type="ECO:0000256" key="2">
    <source>
        <dbReference type="ARBA" id="ARBA00012652"/>
    </source>
</evidence>
<evidence type="ECO:0000259" key="5">
    <source>
        <dbReference type="Pfam" id="PF17390"/>
    </source>
</evidence>
<keyword evidence="3" id="KW-0378">Hydrolase</keyword>
<evidence type="ECO:0000313" key="6">
    <source>
        <dbReference type="EMBL" id="WZW98800.1"/>
    </source>
</evidence>
<dbReference type="SUPFAM" id="SSF48208">
    <property type="entry name" value="Six-hairpin glycosidases"/>
    <property type="match status" value="1"/>
</dbReference>
<sequence>MTTSRSCTLPISFEGSAGWGDAIAIVPWRLYEAYGDVGVLERTYPAMRRWLAHVSEVAERFRHHARTGPTQPHERYLWDAGFHWGEWLEPGGQWSPMDDHGIVATAYYAWTARLMAQVATVLGDADAAAEHAALAERVTDAWRTEYWRDGRLTHESQANYVRALTLGLVPDADRAAAASRLVELVHEADDHLGTGFLTTPWLLPTLADAGHADLAHRVLGQRDYPGWLIMPERGATTVWENWDGVDPEGIASASLSHYSKGGVIDFFHSHIAGLRRLEPGWTRFAVAPVPGGGITWAEASFDSPQGRIAVRWEADGDVLRAEVTVPEGSVAEVMLPGAQPVELDPGRHVVNSGAMVDPGTSPA</sequence>
<gene>
    <name evidence="6" type="ORF">PCC79_00915</name>
</gene>
<comment type="catalytic activity">
    <reaction evidence="1">
        <text>Hydrolysis of terminal non-reducing alpha-L-rhamnose residues in alpha-L-rhamnosides.</text>
        <dbReference type="EC" id="3.2.1.40"/>
    </reaction>
</comment>
<evidence type="ECO:0000256" key="1">
    <source>
        <dbReference type="ARBA" id="ARBA00001445"/>
    </source>
</evidence>
<accession>A0ABZ3C7N5</accession>
<dbReference type="PANTHER" id="PTHR33307:SF6">
    <property type="entry name" value="ALPHA-RHAMNOSIDASE (EUROFUNG)-RELATED"/>
    <property type="match status" value="1"/>
</dbReference>
<dbReference type="Pfam" id="PF17389">
    <property type="entry name" value="Bac_rhamnosid6H"/>
    <property type="match status" value="1"/>
</dbReference>
<feature type="domain" description="Alpha-L-rhamnosidase C-terminal" evidence="5">
    <location>
        <begin position="273"/>
        <end position="342"/>
    </location>
</feature>
<feature type="domain" description="Alpha-L-rhamnosidase six-hairpin glycosidase" evidence="4">
    <location>
        <begin position="13"/>
        <end position="271"/>
    </location>
</feature>
<dbReference type="RefSeq" id="WP_232548678.1">
    <property type="nucleotide sequence ID" value="NZ_CP115965.1"/>
</dbReference>
<protein>
    <recommendedName>
        <fullName evidence="2">alpha-L-rhamnosidase</fullName>
        <ecNumber evidence="2">3.2.1.40</ecNumber>
    </recommendedName>
</protein>
<keyword evidence="7" id="KW-1185">Reference proteome</keyword>
<reference evidence="6 7" key="1">
    <citation type="journal article" date="2023" name="Environ Microbiome">
        <title>A coral-associated actinobacterium mitigates coral bleaching under heat stress.</title>
        <authorList>
            <person name="Li J."/>
            <person name="Zou Y."/>
            <person name="Li Q."/>
            <person name="Zhang J."/>
            <person name="Bourne D.G."/>
            <person name="Lyu Y."/>
            <person name="Liu C."/>
            <person name="Zhang S."/>
        </authorList>
    </citation>
    <scope>NUCLEOTIDE SEQUENCE [LARGE SCALE GENOMIC DNA]</scope>
    <source>
        <strain evidence="6 7">SCSIO 13291</strain>
    </source>
</reference>
<dbReference type="Pfam" id="PF17390">
    <property type="entry name" value="Bac_rhamnosid_C"/>
    <property type="match status" value="1"/>
</dbReference>
<dbReference type="InterPro" id="IPR012341">
    <property type="entry name" value="6hp_glycosidase-like_sf"/>
</dbReference>
<name>A0ABZ3C7N5_9ACTN</name>
<evidence type="ECO:0000259" key="4">
    <source>
        <dbReference type="Pfam" id="PF17389"/>
    </source>
</evidence>
<dbReference type="InterPro" id="IPR035396">
    <property type="entry name" value="Bac_rhamnosid6H"/>
</dbReference>
<dbReference type="InterPro" id="IPR016007">
    <property type="entry name" value="Alpha_rhamnosid"/>
</dbReference>
<dbReference type="Proteomes" id="UP001434337">
    <property type="component" value="Chromosome"/>
</dbReference>
<dbReference type="Gene3D" id="2.60.420.10">
    <property type="entry name" value="Maltose phosphorylase, domain 3"/>
    <property type="match status" value="1"/>
</dbReference>
<dbReference type="InterPro" id="IPR008928">
    <property type="entry name" value="6-hairpin_glycosidase_sf"/>
</dbReference>
<dbReference type="PANTHER" id="PTHR33307">
    <property type="entry name" value="ALPHA-RHAMNOSIDASE (EUROFUNG)"/>
    <property type="match status" value="1"/>
</dbReference>
<proteinExistence type="predicted"/>
<dbReference type="Gene3D" id="1.50.10.10">
    <property type="match status" value="1"/>
</dbReference>
<dbReference type="EMBL" id="CP115965">
    <property type="protein sequence ID" value="WZW98800.1"/>
    <property type="molecule type" value="Genomic_DNA"/>
</dbReference>
<dbReference type="EC" id="3.2.1.40" evidence="2"/>
<evidence type="ECO:0000256" key="3">
    <source>
        <dbReference type="ARBA" id="ARBA00022801"/>
    </source>
</evidence>